<protein>
    <submittedName>
        <fullName evidence="1">Uncharacterized protein</fullName>
    </submittedName>
</protein>
<proteinExistence type="predicted"/>
<dbReference type="RefSeq" id="WP_025632833.1">
    <property type="nucleotide sequence ID" value="NZ_CP017889.1"/>
</dbReference>
<gene>
    <name evidence="1" type="ORF">K05K4_13110</name>
</gene>
<organism evidence="1">
    <name type="scientific">Vibrio alginolyticus</name>
    <dbReference type="NCBI Taxonomy" id="663"/>
    <lineage>
        <taxon>Bacteria</taxon>
        <taxon>Pseudomonadati</taxon>
        <taxon>Pseudomonadota</taxon>
        <taxon>Gammaproteobacteria</taxon>
        <taxon>Vibrionales</taxon>
        <taxon>Vibrionaceae</taxon>
        <taxon>Vibrio</taxon>
    </lineage>
</organism>
<sequence>MVIPTKITSGLSVNFKLSYPDYPASSWVATIYLRSASGKADIVGTPEGDAFQFSIPASETANWPAEEYSVVLRVTDGTDVHQPLTSRLTVLPDLAALDVHDPRSEAEKALAAIQATLTNRATSDQLKLSFGGRSLEKTPLSELLQLEQRFLNRVNQEKRKKSGRGLLTVHKVRMR</sequence>
<name>A0A1W6TB99_VIBAL</name>
<reference evidence="1" key="1">
    <citation type="submission" date="2016-10" db="EMBL/GenBank/DDBJ databases">
        <title>The High Quality Genome of Vibrio alginolyticus K01M1.</title>
        <authorList>
            <person name="Wendling C."/>
            <person name="Chibani C.M."/>
            <person name="Hertel R."/>
            <person name="Sproer C."/>
            <person name="Bunk B."/>
            <person name="Overmann J."/>
            <person name="Roth O."/>
            <person name="Liesegang H."/>
        </authorList>
    </citation>
    <scope>NUCLEOTIDE SEQUENCE</scope>
    <source>
        <strain evidence="1">K05K4</strain>
    </source>
</reference>
<evidence type="ECO:0000313" key="1">
    <source>
        <dbReference type="EMBL" id="ARP18149.1"/>
    </source>
</evidence>
<accession>A0A1W6TB99</accession>
<dbReference type="AlphaFoldDB" id="A0A1W6TB99"/>
<dbReference type="EMBL" id="CP017902">
    <property type="protein sequence ID" value="ARP18149.1"/>
    <property type="molecule type" value="Genomic_DNA"/>
</dbReference>